<evidence type="ECO:0000256" key="1">
    <source>
        <dbReference type="SAM" id="MobiDB-lite"/>
    </source>
</evidence>
<dbReference type="OrthoDB" id="3552888at2759"/>
<dbReference type="PANTHER" id="PTHR35605">
    <property type="entry name" value="ECP2 EFFECTOR PROTEIN DOMAIN-CONTAINING PROTEIN-RELATED"/>
    <property type="match status" value="1"/>
</dbReference>
<feature type="region of interest" description="Disordered" evidence="1">
    <location>
        <begin position="90"/>
        <end position="127"/>
    </location>
</feature>
<dbReference type="RefSeq" id="XP_030985331.1">
    <property type="nucleotide sequence ID" value="XM_031123180.1"/>
</dbReference>
<evidence type="ECO:0000256" key="2">
    <source>
        <dbReference type="SAM" id="SignalP"/>
    </source>
</evidence>
<keyword evidence="2" id="KW-0732">Signal</keyword>
<reference evidence="4" key="3">
    <citation type="submission" date="2025-08" db="UniProtKB">
        <authorList>
            <consortium name="RefSeq"/>
        </authorList>
    </citation>
    <scope>IDENTIFICATION</scope>
    <source>
        <strain evidence="4">NI907</strain>
    </source>
</reference>
<protein>
    <recommendedName>
        <fullName evidence="5">Secreted protein</fullName>
    </recommendedName>
</protein>
<reference evidence="4" key="2">
    <citation type="submission" date="2019-10" db="EMBL/GenBank/DDBJ databases">
        <authorList>
            <consortium name="NCBI Genome Project"/>
        </authorList>
    </citation>
    <scope>NUCLEOTIDE SEQUENCE</scope>
    <source>
        <strain evidence="4">NI907</strain>
    </source>
</reference>
<feature type="chain" id="PRO_5027560324" description="Secreted protein" evidence="2">
    <location>
        <begin position="21"/>
        <end position="225"/>
    </location>
</feature>
<gene>
    <name evidence="4" type="ORF">PgNI_03125</name>
</gene>
<reference evidence="4" key="1">
    <citation type="journal article" date="2019" name="Mol. Biol. Evol.">
        <title>Blast fungal genomes show frequent chromosomal changes, gene gains and losses, and effector gene turnover.</title>
        <authorList>
            <person name="Gomez Luciano L.B."/>
            <person name="Jason Tsai I."/>
            <person name="Chuma I."/>
            <person name="Tosa Y."/>
            <person name="Chen Y.H."/>
            <person name="Li J.Y."/>
            <person name="Li M.Y."/>
            <person name="Jade Lu M.Y."/>
            <person name="Nakayashiki H."/>
            <person name="Li W.H."/>
        </authorList>
    </citation>
    <scope>NUCLEOTIDE SEQUENCE</scope>
    <source>
        <strain evidence="4">NI907</strain>
    </source>
</reference>
<accession>A0A6P8BE00</accession>
<feature type="signal peptide" evidence="2">
    <location>
        <begin position="1"/>
        <end position="20"/>
    </location>
</feature>
<proteinExistence type="predicted"/>
<evidence type="ECO:0008006" key="5">
    <source>
        <dbReference type="Google" id="ProtNLM"/>
    </source>
</evidence>
<evidence type="ECO:0000313" key="4">
    <source>
        <dbReference type="RefSeq" id="XP_030985331.1"/>
    </source>
</evidence>
<dbReference type="PANTHER" id="PTHR35605:SF1">
    <property type="entry name" value="ECP2 EFFECTOR PROTEIN DOMAIN-CONTAINING PROTEIN-RELATED"/>
    <property type="match status" value="1"/>
</dbReference>
<evidence type="ECO:0000313" key="3">
    <source>
        <dbReference type="Proteomes" id="UP000515153"/>
    </source>
</evidence>
<dbReference type="AlphaFoldDB" id="A0A6P8BE00"/>
<name>A0A6P8BE00_PYRGI</name>
<keyword evidence="3" id="KW-1185">Reference proteome</keyword>
<dbReference type="GeneID" id="41958090"/>
<sequence length="225" mass="24424">MTPVMKLFAFVSLAIAAVEAAAIHPAPASGSTVHPQLNDSMQTFPPPGFTLVDTQWEVEIRQGEKVQLKGTVESVYAQMLQLNPDFEKEMAERTAARGAEQQRQEGQTNNTTTLGKRDHSECNGGYRPALRDSISKGIEYLAKVNGEPAIDGGTCSRVSCSDGGGIGWCSDRSDRYTVNSFGWIGNAAEVVVQSCSFPDMYGKDWVAGRRYHDANVSVWVGAQQC</sequence>
<feature type="compositionally biased region" description="Polar residues" evidence="1">
    <location>
        <begin position="104"/>
        <end position="114"/>
    </location>
</feature>
<dbReference type="KEGG" id="pgri:PgNI_03125"/>
<feature type="compositionally biased region" description="Basic and acidic residues" evidence="1">
    <location>
        <begin position="90"/>
        <end position="103"/>
    </location>
</feature>
<organism evidence="3 4">
    <name type="scientific">Pyricularia grisea</name>
    <name type="common">Crabgrass-specific blast fungus</name>
    <name type="synonym">Magnaporthe grisea</name>
    <dbReference type="NCBI Taxonomy" id="148305"/>
    <lineage>
        <taxon>Eukaryota</taxon>
        <taxon>Fungi</taxon>
        <taxon>Dikarya</taxon>
        <taxon>Ascomycota</taxon>
        <taxon>Pezizomycotina</taxon>
        <taxon>Sordariomycetes</taxon>
        <taxon>Sordariomycetidae</taxon>
        <taxon>Magnaporthales</taxon>
        <taxon>Pyriculariaceae</taxon>
        <taxon>Pyricularia</taxon>
    </lineage>
</organism>
<dbReference type="Proteomes" id="UP000515153">
    <property type="component" value="Unplaced"/>
</dbReference>